<dbReference type="KEGG" id="tpla:ElP_51070"/>
<proteinExistence type="predicted"/>
<dbReference type="Proteomes" id="UP000317835">
    <property type="component" value="Chromosome"/>
</dbReference>
<evidence type="ECO:0000313" key="1">
    <source>
        <dbReference type="EMBL" id="QDV37174.1"/>
    </source>
</evidence>
<accession>A0A518H8L2</accession>
<sequence>MELGAVSPNVLAGTHRTRSQLSLQEWFVETKIADLCPYYDFMTLRLGSQPFISDFRGFLFFDVNSGARIFGNADSNRTQFNFAYFHQQEKNINSFLNETFQFRDQNLTFFNLFRQDFIVPGFTGLFNLAYNNDNGGVEFDQNRFLARPDPVGIFRPHSVNVGYLGIGGEGHFGRYNISHQFYWAFGRDTNNPIANRPQTINGQFYAIEGSYDRDWARFKVSFLWQSGDANPNDTHATGFDTILDNPVFAGGQFSYYQRQGIPLFGVFLTQRNSFVNDLRSSKVKGQANFVNPGLLLGNVGIDLDLTPTMKMFNNANLLWFDKTAVLEQFLYDGHIDRFIGADLSVGFEYRPLVSENIIVLLGAGTLIQGQGFRNLYNNAYDRVDPWVQAFGTVILTY</sequence>
<organism evidence="1 2">
    <name type="scientific">Tautonia plasticadhaerens</name>
    <dbReference type="NCBI Taxonomy" id="2527974"/>
    <lineage>
        <taxon>Bacteria</taxon>
        <taxon>Pseudomonadati</taxon>
        <taxon>Planctomycetota</taxon>
        <taxon>Planctomycetia</taxon>
        <taxon>Isosphaerales</taxon>
        <taxon>Isosphaeraceae</taxon>
        <taxon>Tautonia</taxon>
    </lineage>
</organism>
<evidence type="ECO:0000313" key="2">
    <source>
        <dbReference type="Proteomes" id="UP000317835"/>
    </source>
</evidence>
<dbReference type="EMBL" id="CP036426">
    <property type="protein sequence ID" value="QDV37174.1"/>
    <property type="molecule type" value="Genomic_DNA"/>
</dbReference>
<name>A0A518H8L2_9BACT</name>
<protein>
    <recommendedName>
        <fullName evidence="3">Alginate export domain-containing protein</fullName>
    </recommendedName>
</protein>
<gene>
    <name evidence="1" type="ORF">ElP_51070</name>
</gene>
<keyword evidence="2" id="KW-1185">Reference proteome</keyword>
<reference evidence="1 2" key="1">
    <citation type="submission" date="2019-02" db="EMBL/GenBank/DDBJ databases">
        <title>Deep-cultivation of Planctomycetes and their phenomic and genomic characterization uncovers novel biology.</title>
        <authorList>
            <person name="Wiegand S."/>
            <person name="Jogler M."/>
            <person name="Boedeker C."/>
            <person name="Pinto D."/>
            <person name="Vollmers J."/>
            <person name="Rivas-Marin E."/>
            <person name="Kohn T."/>
            <person name="Peeters S.H."/>
            <person name="Heuer A."/>
            <person name="Rast P."/>
            <person name="Oberbeckmann S."/>
            <person name="Bunk B."/>
            <person name="Jeske O."/>
            <person name="Meyerdierks A."/>
            <person name="Storesund J.E."/>
            <person name="Kallscheuer N."/>
            <person name="Luecker S."/>
            <person name="Lage O.M."/>
            <person name="Pohl T."/>
            <person name="Merkel B.J."/>
            <person name="Hornburger P."/>
            <person name="Mueller R.-W."/>
            <person name="Bruemmer F."/>
            <person name="Labrenz M."/>
            <person name="Spormann A.M."/>
            <person name="Op den Camp H."/>
            <person name="Overmann J."/>
            <person name="Amann R."/>
            <person name="Jetten M.S.M."/>
            <person name="Mascher T."/>
            <person name="Medema M.H."/>
            <person name="Devos D.P."/>
            <person name="Kaster A.-K."/>
            <person name="Ovreas L."/>
            <person name="Rohde M."/>
            <person name="Galperin M.Y."/>
            <person name="Jogler C."/>
        </authorList>
    </citation>
    <scope>NUCLEOTIDE SEQUENCE [LARGE SCALE GENOMIC DNA]</scope>
    <source>
        <strain evidence="1 2">ElP</strain>
    </source>
</reference>
<dbReference type="AlphaFoldDB" id="A0A518H8L2"/>
<evidence type="ECO:0008006" key="3">
    <source>
        <dbReference type="Google" id="ProtNLM"/>
    </source>
</evidence>